<keyword evidence="1" id="KW-1133">Transmembrane helix</keyword>
<keyword evidence="1" id="KW-0472">Membrane</keyword>
<feature type="transmembrane region" description="Helical" evidence="1">
    <location>
        <begin position="6"/>
        <end position="22"/>
    </location>
</feature>
<protein>
    <recommendedName>
        <fullName evidence="4">DUF4181 domain-containing protein</fullName>
    </recommendedName>
</protein>
<comment type="caution">
    <text evidence="2">The sequence shown here is derived from an EMBL/GenBank/DDBJ whole genome shotgun (WGS) entry which is preliminary data.</text>
</comment>
<dbReference type="Pfam" id="PF13789">
    <property type="entry name" value="DUF4181"/>
    <property type="match status" value="1"/>
</dbReference>
<feature type="transmembrane region" description="Helical" evidence="1">
    <location>
        <begin position="43"/>
        <end position="64"/>
    </location>
</feature>
<reference evidence="2 3" key="1">
    <citation type="submission" date="2016-11" db="EMBL/GenBank/DDBJ databases">
        <title>Paenibacillus species isolates.</title>
        <authorList>
            <person name="Beno S.M."/>
        </authorList>
    </citation>
    <scope>NUCLEOTIDE SEQUENCE [LARGE SCALE GENOMIC DNA]</scope>
    <source>
        <strain evidence="2 3">FSL F4-0100</strain>
    </source>
</reference>
<dbReference type="RefSeq" id="WP_076321552.1">
    <property type="nucleotide sequence ID" value="NZ_MRTF01000002.1"/>
</dbReference>
<feature type="transmembrane region" description="Helical" evidence="1">
    <location>
        <begin position="100"/>
        <end position="119"/>
    </location>
</feature>
<dbReference type="OrthoDB" id="2662313at2"/>
<evidence type="ECO:0000313" key="3">
    <source>
        <dbReference type="Proteomes" id="UP000187074"/>
    </source>
</evidence>
<gene>
    <name evidence="2" type="ORF">BK123_06335</name>
</gene>
<evidence type="ECO:0000256" key="1">
    <source>
        <dbReference type="SAM" id="Phobius"/>
    </source>
</evidence>
<organism evidence="2 3">
    <name type="scientific">Paenibacillus lautus</name>
    <name type="common">Bacillus lautus</name>
    <dbReference type="NCBI Taxonomy" id="1401"/>
    <lineage>
        <taxon>Bacteria</taxon>
        <taxon>Bacillati</taxon>
        <taxon>Bacillota</taxon>
        <taxon>Bacilli</taxon>
        <taxon>Bacillales</taxon>
        <taxon>Paenibacillaceae</taxon>
        <taxon>Paenibacillus</taxon>
    </lineage>
</organism>
<dbReference type="EMBL" id="MRTF01000002">
    <property type="protein sequence ID" value="OME94731.1"/>
    <property type="molecule type" value="Genomic_DNA"/>
</dbReference>
<name>A0A1R1B571_PAELA</name>
<proteinExistence type="predicted"/>
<evidence type="ECO:0000313" key="2">
    <source>
        <dbReference type="EMBL" id="OME94731.1"/>
    </source>
</evidence>
<keyword evidence="1" id="KW-0812">Transmembrane</keyword>
<sequence>MFLLSIILYAIVVSSGYLWIKKKLKVSYDSDGLLYKHINRFHLIGESIIVVVFLIGLFYMRFVMEWRLSAYQDVILVIAILHAFRSVVERRLNKDSKQYLLSAYTSVSGFLFFLGAELFV</sequence>
<dbReference type="InterPro" id="IPR025441">
    <property type="entry name" value="DUF4181"/>
</dbReference>
<dbReference type="AlphaFoldDB" id="A0A1R1B571"/>
<evidence type="ECO:0008006" key="4">
    <source>
        <dbReference type="Google" id="ProtNLM"/>
    </source>
</evidence>
<dbReference type="Proteomes" id="UP000187074">
    <property type="component" value="Unassembled WGS sequence"/>
</dbReference>
<accession>A0A1R1B571</accession>